<comment type="caution">
    <text evidence="1">The sequence shown here is derived from an EMBL/GenBank/DDBJ whole genome shotgun (WGS) entry which is preliminary data.</text>
</comment>
<dbReference type="AlphaFoldDB" id="A0A921DRF0"/>
<dbReference type="PANTHER" id="PTHR37954:SF3">
    <property type="entry name" value="DUF169 DOMAIN-CONTAINING PROTEIN"/>
    <property type="match status" value="1"/>
</dbReference>
<dbReference type="InterPro" id="IPR003748">
    <property type="entry name" value="DUF169"/>
</dbReference>
<accession>A0A921DRF0</accession>
<sequence length="262" mass="29242">MADYADMHAFLMRELRLMHEPVGIRFFFEAEELEAFRGRGLHVEPVRPLTFCQAELGARMEGLIVLLDMKKLWCTDARCVFGVDPVSEGVVRDLLRFGKDEAQVRRFVESKPCMKRAPLAVAFSPLRMQEGVPDVVHFCCDNMQAYHLVDDWIAVSDVHPFRPSLSINSAVCGGTAFSFLHGQANMTLACAGSYNSGKMERGEINVMIPGSHMEAVFSRMKERVEKTGGVSLTRSGQPFPGADICQNCPVIVFKKPAERPVK</sequence>
<proteinExistence type="predicted"/>
<evidence type="ECO:0000313" key="2">
    <source>
        <dbReference type="Proteomes" id="UP000698963"/>
    </source>
</evidence>
<dbReference type="PANTHER" id="PTHR37954">
    <property type="entry name" value="BLL4979 PROTEIN"/>
    <property type="match status" value="1"/>
</dbReference>
<gene>
    <name evidence="1" type="ORF">K8W16_04830</name>
</gene>
<dbReference type="Proteomes" id="UP000698963">
    <property type="component" value="Unassembled WGS sequence"/>
</dbReference>
<reference evidence="1" key="2">
    <citation type="submission" date="2021-09" db="EMBL/GenBank/DDBJ databases">
        <authorList>
            <person name="Gilroy R."/>
        </authorList>
    </citation>
    <scope>NUCLEOTIDE SEQUENCE</scope>
    <source>
        <strain evidence="1">ChiGjej2B2-19336</strain>
    </source>
</reference>
<evidence type="ECO:0000313" key="1">
    <source>
        <dbReference type="EMBL" id="HJD96951.1"/>
    </source>
</evidence>
<reference evidence="1" key="1">
    <citation type="journal article" date="2021" name="PeerJ">
        <title>Extensive microbial diversity within the chicken gut microbiome revealed by metagenomics and culture.</title>
        <authorList>
            <person name="Gilroy R."/>
            <person name="Ravi A."/>
            <person name="Getino M."/>
            <person name="Pursley I."/>
            <person name="Horton D.L."/>
            <person name="Alikhan N.F."/>
            <person name="Baker D."/>
            <person name="Gharbi K."/>
            <person name="Hall N."/>
            <person name="Watson M."/>
            <person name="Adriaenssens E.M."/>
            <person name="Foster-Nyarko E."/>
            <person name="Jarju S."/>
            <person name="Secka A."/>
            <person name="Antonio M."/>
            <person name="Oren A."/>
            <person name="Chaudhuri R.R."/>
            <person name="La Ragione R."/>
            <person name="Hildebrand F."/>
            <person name="Pallen M.J."/>
        </authorList>
    </citation>
    <scope>NUCLEOTIDE SEQUENCE</scope>
    <source>
        <strain evidence="1">ChiGjej2B2-19336</strain>
    </source>
</reference>
<dbReference type="EMBL" id="DYZA01000090">
    <property type="protein sequence ID" value="HJD96951.1"/>
    <property type="molecule type" value="Genomic_DNA"/>
</dbReference>
<name>A0A921DRF0_9BACT</name>
<protein>
    <submittedName>
        <fullName evidence="1">DUF169 domain-containing protein</fullName>
    </submittedName>
</protein>
<dbReference type="Pfam" id="PF02596">
    <property type="entry name" value="DUF169"/>
    <property type="match status" value="1"/>
</dbReference>
<dbReference type="RefSeq" id="WP_304121606.1">
    <property type="nucleotide sequence ID" value="NZ_DYZA01000090.1"/>
</dbReference>
<organism evidence="1 2">
    <name type="scientific">Mailhella massiliensis</name>
    <dbReference type="NCBI Taxonomy" id="1903261"/>
    <lineage>
        <taxon>Bacteria</taxon>
        <taxon>Pseudomonadati</taxon>
        <taxon>Thermodesulfobacteriota</taxon>
        <taxon>Desulfovibrionia</taxon>
        <taxon>Desulfovibrionales</taxon>
        <taxon>Desulfovibrionaceae</taxon>
        <taxon>Mailhella</taxon>
    </lineage>
</organism>